<dbReference type="PANTHER" id="PTHR33840:SF1">
    <property type="entry name" value="TLE1 PHOSPHOLIPASE DOMAIN-CONTAINING PROTEIN"/>
    <property type="match status" value="1"/>
</dbReference>
<accession>A0ABP1CM61</accession>
<feature type="compositionally biased region" description="Basic and acidic residues" evidence="1">
    <location>
        <begin position="1"/>
        <end position="10"/>
    </location>
</feature>
<feature type="domain" description="T6SS Phospholipase effector Tle1-like catalytic" evidence="2">
    <location>
        <begin position="60"/>
        <end position="339"/>
    </location>
</feature>
<reference evidence="4" key="1">
    <citation type="submission" date="2024-04" db="EMBL/GenBank/DDBJ databases">
        <authorList>
            <person name="Shaw F."/>
            <person name="Minotto A."/>
        </authorList>
    </citation>
    <scope>NUCLEOTIDE SEQUENCE [LARGE SCALE GENOMIC DNA]</scope>
</reference>
<dbReference type="Pfam" id="PF09994">
    <property type="entry name" value="T6SS_Tle1-like_cat"/>
    <property type="match status" value="1"/>
</dbReference>
<proteinExistence type="predicted"/>
<feature type="region of interest" description="Disordered" evidence="1">
    <location>
        <begin position="443"/>
        <end position="465"/>
    </location>
</feature>
<organism evidence="3 4">
    <name type="scientific">Somion occarium</name>
    <dbReference type="NCBI Taxonomy" id="3059160"/>
    <lineage>
        <taxon>Eukaryota</taxon>
        <taxon>Fungi</taxon>
        <taxon>Dikarya</taxon>
        <taxon>Basidiomycota</taxon>
        <taxon>Agaricomycotina</taxon>
        <taxon>Agaricomycetes</taxon>
        <taxon>Polyporales</taxon>
        <taxon>Cerrenaceae</taxon>
        <taxon>Somion</taxon>
    </lineage>
</organism>
<evidence type="ECO:0000313" key="4">
    <source>
        <dbReference type="Proteomes" id="UP001497453"/>
    </source>
</evidence>
<feature type="compositionally biased region" description="Basic and acidic residues" evidence="1">
    <location>
        <begin position="451"/>
        <end position="465"/>
    </location>
</feature>
<gene>
    <name evidence="3" type="ORF">GFSPODELE1_LOCUS851</name>
</gene>
<dbReference type="Proteomes" id="UP001497453">
    <property type="component" value="Chromosome 1"/>
</dbReference>
<evidence type="ECO:0000313" key="3">
    <source>
        <dbReference type="EMBL" id="CAL1695679.1"/>
    </source>
</evidence>
<feature type="region of interest" description="Disordered" evidence="1">
    <location>
        <begin position="1"/>
        <end position="53"/>
    </location>
</feature>
<dbReference type="SUPFAM" id="SSF53474">
    <property type="entry name" value="alpha/beta-Hydrolases"/>
    <property type="match status" value="1"/>
</dbReference>
<sequence>MEPTEKKANAEHGLLTPDPGRVSQVDPREHQSRGSSPQRTPGRHSTDPSPVRPSIAKMNKRIIICCDGTWQDGLTVSQRWKYTNVLRLARSINHMDERQNPPVPQIVFYQSGVGTENFAPLALFEGAVGASLGDKVQDAYGFLAHNYRPGDEIFLFGFSRGAYTARMVASFIEAIGILDRKDMDHFADLFLALQKRGKTKDEKEKQELDETLKPWTHHNSPGMRHVESDDSFFVKCVGVFDTVGSVGLPNELSFGSEKVKTLFGFPDTVLGPHIERAYHAMALNENRKDFNCTKFHQTERGRGNGQILKQCWFAGSHSDVGGGYEEHDLSDIALFWMAANIGDILSLDMDYLISLPEPVATWGLQSPHDSSTGIFALASSIQRELPAETDNTTHETIHLSVLQQQKQNPKLEQNVKNKPHLVGPLLPLEEEIKALWKVSPEKSRGYQRRKTTQELEHKENGKGDNRVEATQHVLQEEKGSGHGVLKSLTHMKTISAEPGAQVYEENQLLVGKVVHESSIGGLLKDLTGGQ</sequence>
<keyword evidence="4" id="KW-1185">Reference proteome</keyword>
<dbReference type="EMBL" id="OZ037944">
    <property type="protein sequence ID" value="CAL1695679.1"/>
    <property type="molecule type" value="Genomic_DNA"/>
</dbReference>
<dbReference type="PANTHER" id="PTHR33840">
    <property type="match status" value="1"/>
</dbReference>
<dbReference type="InterPro" id="IPR018712">
    <property type="entry name" value="Tle1-like_cat"/>
</dbReference>
<evidence type="ECO:0000256" key="1">
    <source>
        <dbReference type="SAM" id="MobiDB-lite"/>
    </source>
</evidence>
<dbReference type="InterPro" id="IPR029058">
    <property type="entry name" value="AB_hydrolase_fold"/>
</dbReference>
<evidence type="ECO:0000259" key="2">
    <source>
        <dbReference type="Pfam" id="PF09994"/>
    </source>
</evidence>
<protein>
    <recommendedName>
        <fullName evidence="2">T6SS Phospholipase effector Tle1-like catalytic domain-containing protein</fullName>
    </recommendedName>
</protein>
<name>A0ABP1CM61_9APHY</name>